<dbReference type="Pfam" id="PF03090">
    <property type="entry name" value="Replicase"/>
    <property type="match status" value="1"/>
</dbReference>
<geneLocation type="plasmid" evidence="3">
    <name>pKP_BO_OXA-181</name>
</geneLocation>
<reference evidence="3" key="1">
    <citation type="submission" date="2017-10" db="EMBL/GenBank/DDBJ databases">
        <title>Escherichia coli strain KP_ZA plasmid pBO_OXA-181, complete sequence.</title>
        <authorList>
            <person name="Gaibani P."/>
        </authorList>
    </citation>
    <scope>NUCLEOTIDE SEQUENCE</scope>
    <source>
        <strain evidence="3">BO15V</strain>
        <plasmid evidence="3">pKP_BO_OXA-181</plasmid>
    </source>
</reference>
<dbReference type="AlphaFoldDB" id="A0A2K9UZT6"/>
<organism evidence="3">
    <name type="scientific">Escherichia coli</name>
    <dbReference type="NCBI Taxonomy" id="562"/>
    <lineage>
        <taxon>Bacteria</taxon>
        <taxon>Pseudomonadati</taxon>
        <taxon>Pseudomonadota</taxon>
        <taxon>Gammaproteobacteria</taxon>
        <taxon>Enterobacterales</taxon>
        <taxon>Enterobacteriaceae</taxon>
        <taxon>Escherichia</taxon>
    </lineage>
</organism>
<sequence length="337" mass="37562">MRKCAQLELFRERLPRKPYYSDELTTGLRIADVARALGARYIQPNGPTHRHWIVFDVDHAAATLSWDDVGAPAPNITVTNKANGHAHLIYGLDTPIRTAPDGNAAPLRYAAAIEAALREKLGADMGYSGLICKNPLHEHWLVQVWEPRLYDLAWLSDYLDLSSYNGRKSLPEYGLGRNCTLFEKTRLWAYKAIRQGWPDYPEWLAACVDRASGYNAQFEQPLPANEVRHTAKSIAKWTHQHLSPAGFREEQARRGAKGGKVSKGGGRPSNSGKDKSDLLPEVLRLKAQGYTNRDIADDLGVLGIFRPKTTKCSGGPAVCGLQRGITFFEIPIWALFE</sequence>
<dbReference type="InterPro" id="IPR004322">
    <property type="entry name" value="Plasmid_replicase_bac"/>
</dbReference>
<evidence type="ECO:0000256" key="1">
    <source>
        <dbReference type="SAM" id="MobiDB-lite"/>
    </source>
</evidence>
<evidence type="ECO:0000259" key="2">
    <source>
        <dbReference type="SMART" id="SM00942"/>
    </source>
</evidence>
<dbReference type="SMART" id="SM00942">
    <property type="entry name" value="PriCT_1"/>
    <property type="match status" value="1"/>
</dbReference>
<dbReference type="Gene3D" id="1.10.340.50">
    <property type="match status" value="1"/>
</dbReference>
<dbReference type="RefSeq" id="WP_219071996.1">
    <property type="nucleotide sequence ID" value="NZ_MG228426.1"/>
</dbReference>
<keyword evidence="3" id="KW-0614">Plasmid</keyword>
<feature type="region of interest" description="Disordered" evidence="1">
    <location>
        <begin position="248"/>
        <end position="276"/>
    </location>
</feature>
<dbReference type="Pfam" id="PF08708">
    <property type="entry name" value="PriCT_1"/>
    <property type="match status" value="1"/>
</dbReference>
<accession>A0A2K9UZT6</accession>
<feature type="domain" description="Primase C-terminal 1" evidence="2">
    <location>
        <begin position="167"/>
        <end position="240"/>
    </location>
</feature>
<proteinExistence type="predicted"/>
<dbReference type="EMBL" id="MG228426">
    <property type="protein sequence ID" value="AUV50550.1"/>
    <property type="molecule type" value="Genomic_DNA"/>
</dbReference>
<name>A0A2K9UZT6_ECOLX</name>
<dbReference type="InterPro" id="IPR014820">
    <property type="entry name" value="PriCT_1"/>
</dbReference>
<protein>
    <submittedName>
        <fullName evidence="3">Rep protein</fullName>
    </submittedName>
</protein>
<evidence type="ECO:0000313" key="3">
    <source>
        <dbReference type="EMBL" id="AUV50550.1"/>
    </source>
</evidence>